<evidence type="ECO:0000313" key="2">
    <source>
        <dbReference type="EMBL" id="MBS7525370.1"/>
    </source>
</evidence>
<dbReference type="InterPro" id="IPR052030">
    <property type="entry name" value="Peptidase_M20/M20A_hydrolases"/>
</dbReference>
<organism evidence="2 3">
    <name type="scientific">Fusibacter paucivorans</name>
    <dbReference type="NCBI Taxonomy" id="76009"/>
    <lineage>
        <taxon>Bacteria</taxon>
        <taxon>Bacillati</taxon>
        <taxon>Bacillota</taxon>
        <taxon>Clostridia</taxon>
        <taxon>Eubacteriales</taxon>
        <taxon>Eubacteriales Family XII. Incertae Sedis</taxon>
        <taxon>Fusibacter</taxon>
    </lineage>
</organism>
<evidence type="ECO:0000313" key="3">
    <source>
        <dbReference type="Proteomes" id="UP000746471"/>
    </source>
</evidence>
<dbReference type="Proteomes" id="UP000746471">
    <property type="component" value="Unassembled WGS sequence"/>
</dbReference>
<dbReference type="SUPFAM" id="SSF55031">
    <property type="entry name" value="Bacterial exopeptidase dimerisation domain"/>
    <property type="match status" value="1"/>
</dbReference>
<dbReference type="InterPro" id="IPR011650">
    <property type="entry name" value="Peptidase_M20_dimer"/>
</dbReference>
<proteinExistence type="predicted"/>
<feature type="domain" description="Peptidase M20 dimerisation" evidence="1">
    <location>
        <begin position="255"/>
        <end position="343"/>
    </location>
</feature>
<dbReference type="RefSeq" id="WP_213235154.1">
    <property type="nucleotide sequence ID" value="NZ_JAHBCL010000002.1"/>
</dbReference>
<sequence length="460" mass="49453">MKKEEMTLSKQENQMKEAKAGRIDRTFVNRILDGLTEQITADRRQFHKNPEVGWTEFQTAVTVSQRLKKLGFNVSEGRAVIHDASRMGVPPESTLTEAYQRAIDNGFDKKALEPFKGGFTGVVGTIVFGEGPVIALRFDMDALKIEESRSEAHLPAREGFLSSVAGIMHACGHDGHTAIGLGVAAVLSKLKPFMNAGTVKLVFQPSEEGVRGAKSMVKADIFEDVDDVLACHLIGNEAFGKIICGSNGFMATTKMDVRFSGRPSHAGSSPNAGRHAILAAASAVVNMHAIPRHEAGASRINVGTFNGGTDRNVIPEEALLKIETRGEQTEINDYMRQYALRIIKNAGEMHGVETDVTLMGEAIGGKSDESLVAVIKEVAEAMTIFDDIVGIDSHAGGSEDFSYMMSAVQAHGGKAAYFMVGAAPVGTSGVGHHTHEFDVDERALIASVQVMIETVVKRLS</sequence>
<accession>A0ABS5PJP9</accession>
<comment type="caution">
    <text evidence="2">The sequence shown here is derived from an EMBL/GenBank/DDBJ whole genome shotgun (WGS) entry which is preliminary data.</text>
</comment>
<dbReference type="Gene3D" id="3.40.630.10">
    <property type="entry name" value="Zn peptidases"/>
    <property type="match status" value="2"/>
</dbReference>
<dbReference type="Pfam" id="PF07687">
    <property type="entry name" value="M20_dimer"/>
    <property type="match status" value="1"/>
</dbReference>
<dbReference type="InterPro" id="IPR002933">
    <property type="entry name" value="Peptidase_M20"/>
</dbReference>
<dbReference type="PANTHER" id="PTHR30575:SF3">
    <property type="entry name" value="PEPTIDASE M20 DIMERISATION DOMAIN-CONTAINING PROTEIN"/>
    <property type="match status" value="1"/>
</dbReference>
<dbReference type="Pfam" id="PF01546">
    <property type="entry name" value="Peptidase_M20"/>
    <property type="match status" value="1"/>
</dbReference>
<keyword evidence="3" id="KW-1185">Reference proteome</keyword>
<dbReference type="InterPro" id="IPR036264">
    <property type="entry name" value="Bact_exopeptidase_dim_dom"/>
</dbReference>
<evidence type="ECO:0000259" key="1">
    <source>
        <dbReference type="Pfam" id="PF07687"/>
    </source>
</evidence>
<gene>
    <name evidence="2" type="ORF">KHM83_01620</name>
</gene>
<dbReference type="InterPro" id="IPR017439">
    <property type="entry name" value="Amidohydrolase"/>
</dbReference>
<dbReference type="NCBIfam" id="TIGR01891">
    <property type="entry name" value="amidohydrolases"/>
    <property type="match status" value="1"/>
</dbReference>
<dbReference type="PIRSF" id="PIRSF005962">
    <property type="entry name" value="Pept_M20D_amidohydro"/>
    <property type="match status" value="1"/>
</dbReference>
<dbReference type="EMBL" id="JAHBCL010000002">
    <property type="protein sequence ID" value="MBS7525370.1"/>
    <property type="molecule type" value="Genomic_DNA"/>
</dbReference>
<dbReference type="PANTHER" id="PTHR30575">
    <property type="entry name" value="PEPTIDASE M20"/>
    <property type="match status" value="1"/>
</dbReference>
<dbReference type="SUPFAM" id="SSF53187">
    <property type="entry name" value="Zn-dependent exopeptidases"/>
    <property type="match status" value="1"/>
</dbReference>
<name>A0ABS5PJP9_9FIRM</name>
<reference evidence="2 3" key="1">
    <citation type="submission" date="2021-05" db="EMBL/GenBank/DDBJ databases">
        <title>Fusibacter ferrireducens sp. nov., an anaerobic, sulfur- and Fe-reducing bacterium isolated from the mangrove sediment.</title>
        <authorList>
            <person name="Qiu D."/>
        </authorList>
    </citation>
    <scope>NUCLEOTIDE SEQUENCE [LARGE SCALE GENOMIC DNA]</scope>
    <source>
        <strain evidence="2 3">DSM 12116</strain>
    </source>
</reference>
<protein>
    <submittedName>
        <fullName evidence="2">Amidohydrolase</fullName>
    </submittedName>
</protein>